<gene>
    <name evidence="2" type="ORF">FFWV33_14515</name>
</gene>
<dbReference type="PANTHER" id="PTHR43792">
    <property type="entry name" value="GNAT FAMILY, PUTATIVE (AFU_ORTHOLOGUE AFUA_3G00765)-RELATED-RELATED"/>
    <property type="match status" value="1"/>
</dbReference>
<accession>A0A2S1LFW9</accession>
<dbReference type="InterPro" id="IPR051531">
    <property type="entry name" value="N-acetyltransferase"/>
</dbReference>
<dbReference type="KEGG" id="ffa:FFWV33_14515"/>
<dbReference type="Proteomes" id="UP000244527">
    <property type="component" value="Chromosome"/>
</dbReference>
<protein>
    <recommendedName>
        <fullName evidence="1">N-acetyltransferase domain-containing protein</fullName>
    </recommendedName>
</protein>
<evidence type="ECO:0000313" key="2">
    <source>
        <dbReference type="EMBL" id="AWG22654.1"/>
    </source>
</evidence>
<name>A0A2S1LFW9_9FLAO</name>
<dbReference type="SUPFAM" id="SSF55729">
    <property type="entry name" value="Acyl-CoA N-acyltransferases (Nat)"/>
    <property type="match status" value="1"/>
</dbReference>
<dbReference type="Pfam" id="PF13302">
    <property type="entry name" value="Acetyltransf_3"/>
    <property type="match status" value="1"/>
</dbReference>
<feature type="domain" description="N-acetyltransferase" evidence="1">
    <location>
        <begin position="9"/>
        <end position="165"/>
    </location>
</feature>
<evidence type="ECO:0000259" key="1">
    <source>
        <dbReference type="PROSITE" id="PS51186"/>
    </source>
</evidence>
<dbReference type="OrthoDB" id="9788916at2"/>
<reference evidence="2 3" key="1">
    <citation type="submission" date="2017-04" db="EMBL/GenBank/DDBJ databases">
        <title>Compelte genome sequence of WV33.</title>
        <authorList>
            <person name="Lee P.C."/>
        </authorList>
    </citation>
    <scope>NUCLEOTIDE SEQUENCE [LARGE SCALE GENOMIC DNA]</scope>
    <source>
        <strain evidence="2 3">WV33</strain>
    </source>
</reference>
<proteinExistence type="predicted"/>
<dbReference type="GO" id="GO:0016747">
    <property type="term" value="F:acyltransferase activity, transferring groups other than amino-acyl groups"/>
    <property type="evidence" value="ECO:0007669"/>
    <property type="project" value="InterPro"/>
</dbReference>
<dbReference type="Gene3D" id="3.40.630.30">
    <property type="match status" value="1"/>
</dbReference>
<sequence>MIVFETERLSIRNLKLGDKVFFYELLSAPEIIIPIPQALFTEAEILQKFNQNLNLESVYQEERTICGIFEKENNEMIGLALFLINKEKEKELGYRFRKKYWGKGYGTETAKAMIDYYFKVLKVEKVTADVNVAYTGSVKILEKSMTLVKEFYNNEDQCWDRKYEIHRSDWLKLNGLNLQ</sequence>
<organism evidence="2 3">
    <name type="scientific">Flavobacterium faecale</name>
    <dbReference type="NCBI Taxonomy" id="1355330"/>
    <lineage>
        <taxon>Bacteria</taxon>
        <taxon>Pseudomonadati</taxon>
        <taxon>Bacteroidota</taxon>
        <taxon>Flavobacteriia</taxon>
        <taxon>Flavobacteriales</taxon>
        <taxon>Flavobacteriaceae</taxon>
        <taxon>Flavobacterium</taxon>
    </lineage>
</organism>
<dbReference type="EMBL" id="CP020918">
    <property type="protein sequence ID" value="AWG22654.1"/>
    <property type="molecule type" value="Genomic_DNA"/>
</dbReference>
<dbReference type="PROSITE" id="PS51186">
    <property type="entry name" value="GNAT"/>
    <property type="match status" value="1"/>
</dbReference>
<dbReference type="PANTHER" id="PTHR43792:SF10">
    <property type="entry name" value="N-ACETYLTRANSFERASE DOMAIN-CONTAINING PROTEIN"/>
    <property type="match status" value="1"/>
</dbReference>
<evidence type="ECO:0000313" key="3">
    <source>
        <dbReference type="Proteomes" id="UP000244527"/>
    </source>
</evidence>
<keyword evidence="3" id="KW-1185">Reference proteome</keyword>
<dbReference type="InterPro" id="IPR016181">
    <property type="entry name" value="Acyl_CoA_acyltransferase"/>
</dbReference>
<dbReference type="InterPro" id="IPR000182">
    <property type="entry name" value="GNAT_dom"/>
</dbReference>
<dbReference type="AlphaFoldDB" id="A0A2S1LFW9"/>
<dbReference type="RefSeq" id="WP_108741572.1">
    <property type="nucleotide sequence ID" value="NZ_CP020918.1"/>
</dbReference>